<evidence type="ECO:0000256" key="1">
    <source>
        <dbReference type="SAM" id="MobiDB-lite"/>
    </source>
</evidence>
<keyword evidence="3" id="KW-1185">Reference proteome</keyword>
<dbReference type="Proteomes" id="UP000186817">
    <property type="component" value="Unassembled WGS sequence"/>
</dbReference>
<feature type="region of interest" description="Disordered" evidence="1">
    <location>
        <begin position="1"/>
        <end position="50"/>
    </location>
</feature>
<protein>
    <submittedName>
        <fullName evidence="2">Uncharacterized protein</fullName>
    </submittedName>
</protein>
<organism evidence="2 3">
    <name type="scientific">Symbiodinium microadriaticum</name>
    <name type="common">Dinoflagellate</name>
    <name type="synonym">Zooxanthella microadriatica</name>
    <dbReference type="NCBI Taxonomy" id="2951"/>
    <lineage>
        <taxon>Eukaryota</taxon>
        <taxon>Sar</taxon>
        <taxon>Alveolata</taxon>
        <taxon>Dinophyceae</taxon>
        <taxon>Suessiales</taxon>
        <taxon>Symbiodiniaceae</taxon>
        <taxon>Symbiodinium</taxon>
    </lineage>
</organism>
<dbReference type="EMBL" id="LSRX01000511">
    <property type="protein sequence ID" value="OLP95251.1"/>
    <property type="molecule type" value="Genomic_DNA"/>
</dbReference>
<sequence>MAMKHVPSTGTPEQGKRGTGRTVYTGERNRSAVTHRRRKKAESANKKMQHDGLERAAAELTANEELLAYLDDLYVITSSAISAQTKPVAEFGEAYAAASLLRSQGWQECPEKPGLATGLTAGSSTHRVATHLVNQRFRAPAWDAALANAALPPHKAVEDGDGDGVDDLRGWQRRASRACDERALETHFADLSPASRAVLQPKPRPSGGPQSRL</sequence>
<dbReference type="AlphaFoldDB" id="A0A1Q9DJA1"/>
<name>A0A1Q9DJA1_SYMMI</name>
<proteinExistence type="predicted"/>
<gene>
    <name evidence="2" type="ORF">AK812_SmicGene22653</name>
</gene>
<evidence type="ECO:0000313" key="2">
    <source>
        <dbReference type="EMBL" id="OLP95251.1"/>
    </source>
</evidence>
<feature type="compositionally biased region" description="Basic and acidic residues" evidence="1">
    <location>
        <begin position="41"/>
        <end position="50"/>
    </location>
</feature>
<evidence type="ECO:0000313" key="3">
    <source>
        <dbReference type="Proteomes" id="UP000186817"/>
    </source>
</evidence>
<reference evidence="2 3" key="1">
    <citation type="submission" date="2016-02" db="EMBL/GenBank/DDBJ databases">
        <title>Genome analysis of coral dinoflagellate symbionts highlights evolutionary adaptations to a symbiotic lifestyle.</title>
        <authorList>
            <person name="Aranda M."/>
            <person name="Li Y."/>
            <person name="Liew Y.J."/>
            <person name="Baumgarten S."/>
            <person name="Simakov O."/>
            <person name="Wilson M."/>
            <person name="Piel J."/>
            <person name="Ashoor H."/>
            <person name="Bougouffa S."/>
            <person name="Bajic V.B."/>
            <person name="Ryu T."/>
            <person name="Ravasi T."/>
            <person name="Bayer T."/>
            <person name="Micklem G."/>
            <person name="Kim H."/>
            <person name="Bhak J."/>
            <person name="Lajeunesse T.C."/>
            <person name="Voolstra C.R."/>
        </authorList>
    </citation>
    <scope>NUCLEOTIDE SEQUENCE [LARGE SCALE GENOMIC DNA]</scope>
    <source>
        <strain evidence="2 3">CCMP2467</strain>
    </source>
</reference>
<comment type="caution">
    <text evidence="2">The sequence shown here is derived from an EMBL/GenBank/DDBJ whole genome shotgun (WGS) entry which is preliminary data.</text>
</comment>
<feature type="region of interest" description="Disordered" evidence="1">
    <location>
        <begin position="192"/>
        <end position="213"/>
    </location>
</feature>
<accession>A0A1Q9DJA1</accession>